<feature type="region of interest" description="Disordered" evidence="1">
    <location>
        <begin position="34"/>
        <end position="61"/>
    </location>
</feature>
<organism evidence="2 3">
    <name type="scientific">Marasmiellus scandens</name>
    <dbReference type="NCBI Taxonomy" id="2682957"/>
    <lineage>
        <taxon>Eukaryota</taxon>
        <taxon>Fungi</taxon>
        <taxon>Dikarya</taxon>
        <taxon>Basidiomycota</taxon>
        <taxon>Agaricomycotina</taxon>
        <taxon>Agaricomycetes</taxon>
        <taxon>Agaricomycetidae</taxon>
        <taxon>Agaricales</taxon>
        <taxon>Marasmiineae</taxon>
        <taxon>Omphalotaceae</taxon>
        <taxon>Marasmiellus</taxon>
    </lineage>
</organism>
<reference evidence="2 3" key="1">
    <citation type="submission" date="2024-01" db="EMBL/GenBank/DDBJ databases">
        <title>A draft genome for the cacao thread blight pathogen Marasmiellus scandens.</title>
        <authorList>
            <person name="Baruah I.K."/>
            <person name="Leung J."/>
            <person name="Bukari Y."/>
            <person name="Amoako-Attah I."/>
            <person name="Meinhardt L.W."/>
            <person name="Bailey B.A."/>
            <person name="Cohen S.P."/>
        </authorList>
    </citation>
    <scope>NUCLEOTIDE SEQUENCE [LARGE SCALE GENOMIC DNA]</scope>
    <source>
        <strain evidence="2 3">GH-19</strain>
    </source>
</reference>
<proteinExistence type="predicted"/>
<name>A0ABR1ILK9_9AGAR</name>
<dbReference type="Proteomes" id="UP001498398">
    <property type="component" value="Unassembled WGS sequence"/>
</dbReference>
<protein>
    <submittedName>
        <fullName evidence="2">Uncharacterized protein</fullName>
    </submittedName>
</protein>
<comment type="caution">
    <text evidence="2">The sequence shown here is derived from an EMBL/GenBank/DDBJ whole genome shotgun (WGS) entry which is preliminary data.</text>
</comment>
<gene>
    <name evidence="2" type="ORF">VKT23_019380</name>
</gene>
<dbReference type="EMBL" id="JBANRG010000100">
    <property type="protein sequence ID" value="KAK7435973.1"/>
    <property type="molecule type" value="Genomic_DNA"/>
</dbReference>
<feature type="compositionally biased region" description="Polar residues" evidence="1">
    <location>
        <begin position="39"/>
        <end position="49"/>
    </location>
</feature>
<evidence type="ECO:0000313" key="3">
    <source>
        <dbReference type="Proteomes" id="UP001498398"/>
    </source>
</evidence>
<evidence type="ECO:0000313" key="2">
    <source>
        <dbReference type="EMBL" id="KAK7435973.1"/>
    </source>
</evidence>
<accession>A0ABR1ILK9</accession>
<evidence type="ECO:0000256" key="1">
    <source>
        <dbReference type="SAM" id="MobiDB-lite"/>
    </source>
</evidence>
<keyword evidence="3" id="KW-1185">Reference proteome</keyword>
<sequence length="61" mass="6496">MSKLTELIQQLAQQQIALQQQVNCMAEALTRNPAPAPAITSSSQKSSTAKPEPFVGKATDV</sequence>